<evidence type="ECO:0000313" key="3">
    <source>
        <dbReference type="Proteomes" id="UP000326354"/>
    </source>
</evidence>
<dbReference type="SUPFAM" id="SSF141571">
    <property type="entry name" value="Pentapeptide repeat-like"/>
    <property type="match status" value="1"/>
</dbReference>
<sequence length="322" mass="35419">MNYELKEVLNQNKKNLVEVDLSGKNLFQVDLIGANLAGANLSGANLSGAYLACANLCGANLWGANLSGAHLFQVDLTWSDLTWANLSGANLSGANLSGAYLGNANLSRADLSRASLHGASLFRADLSETDLTQSLISIGQLADCNVKQCKVVDVKRKVEFVMIFHKNYRKFIPKFFRLYLFWKCLTKFMVFTNIKVISESSESAKIVFEAEGNENELALLAYSGAIKNLKVIKTIGEGGCFSPRETQQLAEDLFNIGEPNKIESYATEISESCAGELKGLLGYKRLVEAMISKNEILAFLAILKDKGHVFVEDWLMQKSLLH</sequence>
<evidence type="ECO:0000313" key="2">
    <source>
        <dbReference type="EMBL" id="BBM87241.1"/>
    </source>
</evidence>
<dbReference type="Pfam" id="PF00805">
    <property type="entry name" value="Pentapeptide"/>
    <property type="match status" value="2"/>
</dbReference>
<reference evidence="2 3" key="1">
    <citation type="submission" date="2019-08" db="EMBL/GenBank/DDBJ databases">
        <title>Complete genome sequence of Candidatus Uab amorphum.</title>
        <authorList>
            <person name="Shiratori T."/>
            <person name="Suzuki S."/>
            <person name="Kakizawa Y."/>
            <person name="Ishida K."/>
        </authorList>
    </citation>
    <scope>NUCLEOTIDE SEQUENCE [LARGE SCALE GENOMIC DNA]</scope>
    <source>
        <strain evidence="2 3">SRT547</strain>
    </source>
</reference>
<organism evidence="2 3">
    <name type="scientific">Uabimicrobium amorphum</name>
    <dbReference type="NCBI Taxonomy" id="2596890"/>
    <lineage>
        <taxon>Bacteria</taxon>
        <taxon>Pseudomonadati</taxon>
        <taxon>Planctomycetota</taxon>
        <taxon>Candidatus Uabimicrobiia</taxon>
        <taxon>Candidatus Uabimicrobiales</taxon>
        <taxon>Candidatus Uabimicrobiaceae</taxon>
        <taxon>Candidatus Uabimicrobium</taxon>
    </lineage>
</organism>
<dbReference type="PANTHER" id="PTHR47485:SF1">
    <property type="entry name" value="THYLAKOID LUMENAL 17.4 KDA PROTEIN, CHLOROPLASTIC"/>
    <property type="match status" value="1"/>
</dbReference>
<protein>
    <recommendedName>
        <fullName evidence="4">Low-complexity protein</fullName>
    </recommendedName>
</protein>
<dbReference type="Proteomes" id="UP000326354">
    <property type="component" value="Chromosome"/>
</dbReference>
<dbReference type="InterPro" id="IPR001646">
    <property type="entry name" value="5peptide_repeat"/>
</dbReference>
<dbReference type="Gene3D" id="2.160.20.80">
    <property type="entry name" value="E3 ubiquitin-protein ligase SopA"/>
    <property type="match status" value="2"/>
</dbReference>
<accession>A0A5S9F6C5</accession>
<keyword evidence="1" id="KW-0677">Repeat</keyword>
<gene>
    <name evidence="2" type="ORF">UABAM_05644</name>
</gene>
<evidence type="ECO:0008006" key="4">
    <source>
        <dbReference type="Google" id="ProtNLM"/>
    </source>
</evidence>
<dbReference type="OrthoDB" id="279274at2"/>
<name>A0A5S9F6C5_UABAM</name>
<proteinExistence type="predicted"/>
<keyword evidence="3" id="KW-1185">Reference proteome</keyword>
<dbReference type="AlphaFoldDB" id="A0A5S9F6C5"/>
<dbReference type="KEGG" id="uam:UABAM_05644"/>
<dbReference type="PANTHER" id="PTHR47485">
    <property type="entry name" value="THYLAKOID LUMENAL 17.4 KDA PROTEIN, CHLOROPLASTIC"/>
    <property type="match status" value="1"/>
</dbReference>
<dbReference type="EMBL" id="AP019860">
    <property type="protein sequence ID" value="BBM87241.1"/>
    <property type="molecule type" value="Genomic_DNA"/>
</dbReference>
<evidence type="ECO:0000256" key="1">
    <source>
        <dbReference type="ARBA" id="ARBA00022737"/>
    </source>
</evidence>
<dbReference type="RefSeq" id="WP_151971267.1">
    <property type="nucleotide sequence ID" value="NZ_AP019860.1"/>
</dbReference>